<keyword evidence="3" id="KW-1185">Reference proteome</keyword>
<gene>
    <name evidence="2" type="ORF">HaLaN_07289</name>
</gene>
<dbReference type="Proteomes" id="UP000485058">
    <property type="component" value="Unassembled WGS sequence"/>
</dbReference>
<evidence type="ECO:0000313" key="2">
    <source>
        <dbReference type="EMBL" id="GFH11739.1"/>
    </source>
</evidence>
<feature type="compositionally biased region" description="Polar residues" evidence="1">
    <location>
        <begin position="125"/>
        <end position="141"/>
    </location>
</feature>
<sequence length="160" mass="17110">YVVLGISGSGTQPPMRPHTRHLQAAMVPVSPLRRTFSPGSSKPVDFCKFDGVIERGSIAIEGADRWAETGDSIGSLLTPGGVYHPLGVVRTQQAICVSPKLHEGFAKEARRKQKNCDTSQKQIAANSVATSKPGVASQQPHTQKKLLKGHSDVSDVAMQL</sequence>
<evidence type="ECO:0000313" key="3">
    <source>
        <dbReference type="Proteomes" id="UP000485058"/>
    </source>
</evidence>
<accession>A0A699YYQ7</accession>
<proteinExistence type="predicted"/>
<feature type="non-terminal residue" evidence="2">
    <location>
        <position position="1"/>
    </location>
</feature>
<feature type="region of interest" description="Disordered" evidence="1">
    <location>
        <begin position="125"/>
        <end position="151"/>
    </location>
</feature>
<organism evidence="2 3">
    <name type="scientific">Haematococcus lacustris</name>
    <name type="common">Green alga</name>
    <name type="synonym">Haematococcus pluvialis</name>
    <dbReference type="NCBI Taxonomy" id="44745"/>
    <lineage>
        <taxon>Eukaryota</taxon>
        <taxon>Viridiplantae</taxon>
        <taxon>Chlorophyta</taxon>
        <taxon>core chlorophytes</taxon>
        <taxon>Chlorophyceae</taxon>
        <taxon>CS clade</taxon>
        <taxon>Chlamydomonadales</taxon>
        <taxon>Haematococcaceae</taxon>
        <taxon>Haematococcus</taxon>
    </lineage>
</organism>
<evidence type="ECO:0000256" key="1">
    <source>
        <dbReference type="SAM" id="MobiDB-lite"/>
    </source>
</evidence>
<reference evidence="2 3" key="1">
    <citation type="submission" date="2020-02" db="EMBL/GenBank/DDBJ databases">
        <title>Draft genome sequence of Haematococcus lacustris strain NIES-144.</title>
        <authorList>
            <person name="Morimoto D."/>
            <person name="Nakagawa S."/>
            <person name="Yoshida T."/>
            <person name="Sawayama S."/>
        </authorList>
    </citation>
    <scope>NUCLEOTIDE SEQUENCE [LARGE SCALE GENOMIC DNA]</scope>
    <source>
        <strain evidence="2 3">NIES-144</strain>
    </source>
</reference>
<dbReference type="EMBL" id="BLLF01000431">
    <property type="protein sequence ID" value="GFH11739.1"/>
    <property type="molecule type" value="Genomic_DNA"/>
</dbReference>
<name>A0A699YYQ7_HAELA</name>
<comment type="caution">
    <text evidence="2">The sequence shown here is derived from an EMBL/GenBank/DDBJ whole genome shotgun (WGS) entry which is preliminary data.</text>
</comment>
<protein>
    <submittedName>
        <fullName evidence="2">Uncharacterized protein</fullName>
    </submittedName>
</protein>
<dbReference type="AlphaFoldDB" id="A0A699YYQ7"/>